<keyword evidence="4" id="KW-0489">Methyltransferase</keyword>
<evidence type="ECO:0000256" key="2">
    <source>
        <dbReference type="ARBA" id="ARBA00004496"/>
    </source>
</evidence>
<dbReference type="AlphaFoldDB" id="A0A8C8LLL2"/>
<reference evidence="7" key="2">
    <citation type="submission" date="2025-09" db="UniProtKB">
        <authorList>
            <consortium name="Ensembl"/>
        </authorList>
    </citation>
    <scope>IDENTIFICATION</scope>
</reference>
<dbReference type="GO" id="GO:0005634">
    <property type="term" value="C:nucleus"/>
    <property type="evidence" value="ECO:0007669"/>
    <property type="project" value="UniProtKB-SubCell"/>
</dbReference>
<dbReference type="Proteomes" id="UP000694402">
    <property type="component" value="Unassembled WGS sequence"/>
</dbReference>
<evidence type="ECO:0000256" key="3">
    <source>
        <dbReference type="ARBA" id="ARBA00022490"/>
    </source>
</evidence>
<evidence type="ECO:0000256" key="1">
    <source>
        <dbReference type="ARBA" id="ARBA00004123"/>
    </source>
</evidence>
<dbReference type="Ensembl" id="ENSOTST00005028489.2">
    <property type="protein sequence ID" value="ENSOTSP00005026385.2"/>
    <property type="gene ID" value="ENSOTSG00005012397.2"/>
</dbReference>
<keyword evidence="3" id="KW-0963">Cytoplasm</keyword>
<organism evidence="7 8">
    <name type="scientific">Oncorhynchus tshawytscha</name>
    <name type="common">Chinook salmon</name>
    <name type="synonym">Salmo tshawytscha</name>
    <dbReference type="NCBI Taxonomy" id="74940"/>
    <lineage>
        <taxon>Eukaryota</taxon>
        <taxon>Metazoa</taxon>
        <taxon>Chordata</taxon>
        <taxon>Craniata</taxon>
        <taxon>Vertebrata</taxon>
        <taxon>Euteleostomi</taxon>
        <taxon>Actinopterygii</taxon>
        <taxon>Neopterygii</taxon>
        <taxon>Teleostei</taxon>
        <taxon>Protacanthopterygii</taxon>
        <taxon>Salmoniformes</taxon>
        <taxon>Salmonidae</taxon>
        <taxon>Salmoninae</taxon>
        <taxon>Oncorhynchus</taxon>
    </lineage>
</organism>
<evidence type="ECO:0008006" key="9">
    <source>
        <dbReference type="Google" id="ProtNLM"/>
    </source>
</evidence>
<evidence type="ECO:0000256" key="6">
    <source>
        <dbReference type="ARBA" id="ARBA00023242"/>
    </source>
</evidence>
<dbReference type="PANTHER" id="PTHR13539:SF3">
    <property type="entry name" value="CALMODULIN-LYSINE N-METHYLTRANSFERASE"/>
    <property type="match status" value="1"/>
</dbReference>
<evidence type="ECO:0000313" key="8">
    <source>
        <dbReference type="Proteomes" id="UP000694402"/>
    </source>
</evidence>
<reference evidence="7" key="1">
    <citation type="submission" date="2025-08" db="UniProtKB">
        <authorList>
            <consortium name="Ensembl"/>
        </authorList>
    </citation>
    <scope>IDENTIFICATION</scope>
</reference>
<dbReference type="GeneTree" id="ENSGT00390000002168"/>
<dbReference type="Gene3D" id="3.40.50.150">
    <property type="entry name" value="Vaccinia Virus protein VP39"/>
    <property type="match status" value="1"/>
</dbReference>
<dbReference type="GO" id="GO:0018025">
    <property type="term" value="F:calmodulin-lysine N-methyltransferase activity"/>
    <property type="evidence" value="ECO:0007669"/>
    <property type="project" value="InterPro"/>
</dbReference>
<comment type="subcellular location">
    <subcellularLocation>
        <location evidence="2">Cytoplasm</location>
    </subcellularLocation>
    <subcellularLocation>
        <location evidence="1">Nucleus</location>
    </subcellularLocation>
</comment>
<proteinExistence type="predicted"/>
<evidence type="ECO:0000256" key="5">
    <source>
        <dbReference type="ARBA" id="ARBA00022679"/>
    </source>
</evidence>
<dbReference type="InterPro" id="IPR025800">
    <property type="entry name" value="CaM-Lys-N-MeTrfase"/>
</dbReference>
<name>A0A8C8LLL2_ONCTS</name>
<evidence type="ECO:0000256" key="4">
    <source>
        <dbReference type="ARBA" id="ARBA00022603"/>
    </source>
</evidence>
<dbReference type="GO" id="GO:0032259">
    <property type="term" value="P:methylation"/>
    <property type="evidence" value="ECO:0007669"/>
    <property type="project" value="UniProtKB-KW"/>
</dbReference>
<dbReference type="PANTHER" id="PTHR13539">
    <property type="entry name" value="CALMODULIN-LYSINE N-METHYLTRANSFERASE"/>
    <property type="match status" value="1"/>
</dbReference>
<keyword evidence="6" id="KW-0539">Nucleus</keyword>
<dbReference type="GO" id="GO:0005737">
    <property type="term" value="C:cytoplasm"/>
    <property type="evidence" value="ECO:0007669"/>
    <property type="project" value="UniProtKB-SubCell"/>
</dbReference>
<dbReference type="InterPro" id="IPR029063">
    <property type="entry name" value="SAM-dependent_MTases_sf"/>
</dbReference>
<protein>
    <recommendedName>
        <fullName evidence="9">Calmodulin-lysine N-methyltransferase</fullName>
    </recommendedName>
</protein>
<sequence length="187" mass="21717">IDKPPYTYLPIWLHTCLLSHKCNSVNPYTQRVLMKWNCKTNVTALEGHFNIVMCADCLFLDQYRGSLVDAIRRLLRPDFSGTALVFAPIRRDTLGEFGQLVEGAGLQDCCNEKYDEQVWDLHLKVSETPGNGVLKVHYRLLYKEKGKLSSLLMWFEKVNVSLFVMVWQSEFTYDIRKSFKLMVEMVP</sequence>
<accession>A0A8C8LLL2</accession>
<evidence type="ECO:0000313" key="7">
    <source>
        <dbReference type="Ensembl" id="ENSOTSP00005026385.2"/>
    </source>
</evidence>
<keyword evidence="5" id="KW-0808">Transferase</keyword>
<keyword evidence="8" id="KW-1185">Reference proteome</keyword>